<dbReference type="SUPFAM" id="SSF56601">
    <property type="entry name" value="beta-lactamase/transpeptidase-like"/>
    <property type="match status" value="1"/>
</dbReference>
<evidence type="ECO:0000256" key="2">
    <source>
        <dbReference type="ARBA" id="ARBA00007171"/>
    </source>
</evidence>
<evidence type="ECO:0000313" key="8">
    <source>
        <dbReference type="Proteomes" id="UP000316406"/>
    </source>
</evidence>
<feature type="region of interest" description="Disordered" evidence="4">
    <location>
        <begin position="595"/>
        <end position="615"/>
    </location>
</feature>
<dbReference type="RefSeq" id="WP_143923857.1">
    <property type="nucleotide sequence ID" value="NZ_VLTK01000012.1"/>
</dbReference>
<dbReference type="AlphaFoldDB" id="A0A556C701"/>
<dbReference type="GO" id="GO:0071555">
    <property type="term" value="P:cell wall organization"/>
    <property type="evidence" value="ECO:0007669"/>
    <property type="project" value="TreeGrafter"/>
</dbReference>
<dbReference type="GO" id="GO:0071972">
    <property type="term" value="F:peptidoglycan L,D-transpeptidase activity"/>
    <property type="evidence" value="ECO:0007669"/>
    <property type="project" value="TreeGrafter"/>
</dbReference>
<dbReference type="OrthoDB" id="5241017at2"/>
<dbReference type="InterPro" id="IPR005311">
    <property type="entry name" value="PBP_dimer"/>
</dbReference>
<feature type="compositionally biased region" description="Acidic residues" evidence="4">
    <location>
        <begin position="312"/>
        <end position="324"/>
    </location>
</feature>
<evidence type="ECO:0000259" key="6">
    <source>
        <dbReference type="Pfam" id="PF03717"/>
    </source>
</evidence>
<dbReference type="EMBL" id="VLTK01000012">
    <property type="protein sequence ID" value="TSI13224.1"/>
    <property type="molecule type" value="Genomic_DNA"/>
</dbReference>
<dbReference type="GO" id="GO:0008658">
    <property type="term" value="F:penicillin binding"/>
    <property type="evidence" value="ECO:0007669"/>
    <property type="project" value="InterPro"/>
</dbReference>
<feature type="domain" description="Penicillin-binding protein transpeptidase" evidence="5">
    <location>
        <begin position="376"/>
        <end position="652"/>
    </location>
</feature>
<proteinExistence type="inferred from homology"/>
<comment type="subcellular location">
    <subcellularLocation>
        <location evidence="1">Membrane</location>
    </subcellularLocation>
</comment>
<feature type="region of interest" description="Disordered" evidence="4">
    <location>
        <begin position="242"/>
        <end position="335"/>
    </location>
</feature>
<dbReference type="GO" id="GO:0051301">
    <property type="term" value="P:cell division"/>
    <property type="evidence" value="ECO:0007669"/>
    <property type="project" value="UniProtKB-KW"/>
</dbReference>
<feature type="domain" description="Penicillin-binding protein dimerisation" evidence="6">
    <location>
        <begin position="147"/>
        <end position="314"/>
    </location>
</feature>
<dbReference type="InterPro" id="IPR001460">
    <property type="entry name" value="PCN-bd_Tpept"/>
</dbReference>
<name>A0A556C701_BREAU</name>
<comment type="similarity">
    <text evidence="2">Belongs to the transpeptidase family.</text>
</comment>
<dbReference type="Gene3D" id="3.40.710.10">
    <property type="entry name" value="DD-peptidase/beta-lactamase superfamily"/>
    <property type="match status" value="1"/>
</dbReference>
<sequence length="657" mass="68551">MTKKSTTWLAIAIVLVLLAGAGAFAFFTLPLKAETAAEDATADLNSGTIDSSIWSDEKTAKKLHELVLGTVAQSMKKRSVELTGTEQRGDDVVAKLKWTWTNQDGEPWEYASELPLRKRGLLWSAELTPTVLHPDLDDGRVLVSQKTPGARGAILGEDGEELMAEGPVVDIGIHPAKLDEAGGVNSNGGQDTLTTLQDELDIDVKALKERIDKAEPEQFVPVITLRESEYRQVKDTIHSLPGTVFNSHTQPLSRKKGFAGPTLGTAGAASAEEVEASDGRLTGESVVGKSGLQKAFDEDLSGPGSEAIYISDADDEKDGGDEGTSEGSDTDVGKAAEPVLVHEFPDHDGEEITTTLNVGVQEAADNAAATGKKPTALVAIRPSDGHIIAVANQDPEGAAWDRALTGQYAPGSVFKVASGLALLESGVDAKTTLDCPKTTTVDGKSFKNAEDHVLGEVAFEDDFAESCNTAFVDAAEKVSASDVANAASSLGMDDIDLGIEAKMATVPSEDDAVTHAAQMIGQGKVNSSPLAVAVMAASVAAGDTVDPLLVVSGESEDGRGSETESGRAIDVDAATTMQKLMRRAVTDGTADALQDVPGEPVHGKTGTAEYGGETPPRTHSWFAGYQGDVAVAVLVEDGGFGAEAAVPVAKQFFTELN</sequence>
<keyword evidence="7" id="KW-0132">Cell division</keyword>
<accession>A0A556C701</accession>
<evidence type="ECO:0000256" key="1">
    <source>
        <dbReference type="ARBA" id="ARBA00004370"/>
    </source>
</evidence>
<evidence type="ECO:0000256" key="4">
    <source>
        <dbReference type="SAM" id="MobiDB-lite"/>
    </source>
</evidence>
<dbReference type="Gene3D" id="3.90.1310.10">
    <property type="entry name" value="Penicillin-binding protein 2a (Domain 2)"/>
    <property type="match status" value="1"/>
</dbReference>
<dbReference type="PANTHER" id="PTHR30627">
    <property type="entry name" value="PEPTIDOGLYCAN D,D-TRANSPEPTIDASE"/>
    <property type="match status" value="1"/>
</dbReference>
<keyword evidence="3" id="KW-0472">Membrane</keyword>
<dbReference type="Proteomes" id="UP000316406">
    <property type="component" value="Unassembled WGS sequence"/>
</dbReference>
<dbReference type="PANTHER" id="PTHR30627:SF24">
    <property type="entry name" value="PENICILLIN-BINDING PROTEIN 4B"/>
    <property type="match status" value="1"/>
</dbReference>
<organism evidence="7 8">
    <name type="scientific">Brevibacterium aurantiacum</name>
    <dbReference type="NCBI Taxonomy" id="273384"/>
    <lineage>
        <taxon>Bacteria</taxon>
        <taxon>Bacillati</taxon>
        <taxon>Actinomycetota</taxon>
        <taxon>Actinomycetes</taxon>
        <taxon>Micrococcales</taxon>
        <taxon>Brevibacteriaceae</taxon>
        <taxon>Brevibacterium</taxon>
    </lineage>
</organism>
<keyword evidence="8" id="KW-1185">Reference proteome</keyword>
<evidence type="ECO:0000256" key="3">
    <source>
        <dbReference type="ARBA" id="ARBA00023136"/>
    </source>
</evidence>
<dbReference type="Gene3D" id="3.30.1390.30">
    <property type="entry name" value="Penicillin-binding protein 2a, domain 3"/>
    <property type="match status" value="1"/>
</dbReference>
<dbReference type="Pfam" id="PF03717">
    <property type="entry name" value="PBP_dimer"/>
    <property type="match status" value="1"/>
</dbReference>
<reference evidence="7 8" key="1">
    <citation type="submission" date="2019-07" db="EMBL/GenBank/DDBJ databases">
        <title>Draft genome sequence of Brevibacterium aurantiacum XU54 isolated from Xinjiang China.</title>
        <authorList>
            <person name="Xu X."/>
        </authorList>
    </citation>
    <scope>NUCLEOTIDE SEQUENCE [LARGE SCALE GENOMIC DNA]</scope>
    <source>
        <strain evidence="7 8">XU54</strain>
    </source>
</reference>
<evidence type="ECO:0000259" key="5">
    <source>
        <dbReference type="Pfam" id="PF00905"/>
    </source>
</evidence>
<dbReference type="InterPro" id="IPR012338">
    <property type="entry name" value="Beta-lactam/transpept-like"/>
</dbReference>
<keyword evidence="7" id="KW-0131">Cell cycle</keyword>
<gene>
    <name evidence="7" type="ORF">FO013_17545</name>
</gene>
<dbReference type="SUPFAM" id="SSF56519">
    <property type="entry name" value="Penicillin binding protein dimerisation domain"/>
    <property type="match status" value="1"/>
</dbReference>
<dbReference type="Pfam" id="PF00905">
    <property type="entry name" value="Transpeptidase"/>
    <property type="match status" value="1"/>
</dbReference>
<evidence type="ECO:0000313" key="7">
    <source>
        <dbReference type="EMBL" id="TSI13224.1"/>
    </source>
</evidence>
<protein>
    <submittedName>
        <fullName evidence="7">Cell division protein FtsI</fullName>
    </submittedName>
</protein>
<dbReference type="GO" id="GO:0005886">
    <property type="term" value="C:plasma membrane"/>
    <property type="evidence" value="ECO:0007669"/>
    <property type="project" value="TreeGrafter"/>
</dbReference>
<dbReference type="InterPro" id="IPR050515">
    <property type="entry name" value="Beta-lactam/transpept"/>
</dbReference>
<dbReference type="InterPro" id="IPR036138">
    <property type="entry name" value="PBP_dimer_sf"/>
</dbReference>
<comment type="caution">
    <text evidence="7">The sequence shown here is derived from an EMBL/GenBank/DDBJ whole genome shotgun (WGS) entry which is preliminary data.</text>
</comment>